<dbReference type="PANTHER" id="PTHR34023:SF5">
    <property type="entry name" value="RNASE H TYPE-1 DOMAIN-CONTAINING PROTEIN"/>
    <property type="match status" value="1"/>
</dbReference>
<accession>A0A392SB84</accession>
<dbReference type="AlphaFoldDB" id="A0A392SB84"/>
<sequence>MAFDHGLVLAWGLDIKELLCYSDSKTVIKLNFDHVNARHHYAAIIHNIKDLLTRNWRVKVVHTLREGNACADYFVKLGARNLETYSGHYNS</sequence>
<organism evidence="2 3">
    <name type="scientific">Trifolium medium</name>
    <dbReference type="NCBI Taxonomy" id="97028"/>
    <lineage>
        <taxon>Eukaryota</taxon>
        <taxon>Viridiplantae</taxon>
        <taxon>Streptophyta</taxon>
        <taxon>Embryophyta</taxon>
        <taxon>Tracheophyta</taxon>
        <taxon>Spermatophyta</taxon>
        <taxon>Magnoliopsida</taxon>
        <taxon>eudicotyledons</taxon>
        <taxon>Gunneridae</taxon>
        <taxon>Pentapetalae</taxon>
        <taxon>rosids</taxon>
        <taxon>fabids</taxon>
        <taxon>Fabales</taxon>
        <taxon>Fabaceae</taxon>
        <taxon>Papilionoideae</taxon>
        <taxon>50 kb inversion clade</taxon>
        <taxon>NPAAA clade</taxon>
        <taxon>Hologalegina</taxon>
        <taxon>IRL clade</taxon>
        <taxon>Trifolieae</taxon>
        <taxon>Trifolium</taxon>
    </lineage>
</organism>
<dbReference type="Pfam" id="PF13456">
    <property type="entry name" value="RVT_3"/>
    <property type="match status" value="1"/>
</dbReference>
<protein>
    <submittedName>
        <fullName evidence="2">Ribonuclease H protein</fullName>
    </submittedName>
</protein>
<name>A0A392SB84_9FABA</name>
<dbReference type="SUPFAM" id="SSF53098">
    <property type="entry name" value="Ribonuclease H-like"/>
    <property type="match status" value="1"/>
</dbReference>
<keyword evidence="3" id="KW-1185">Reference proteome</keyword>
<dbReference type="Proteomes" id="UP000265520">
    <property type="component" value="Unassembled WGS sequence"/>
</dbReference>
<dbReference type="InterPro" id="IPR044730">
    <property type="entry name" value="RNase_H-like_dom_plant"/>
</dbReference>
<dbReference type="EMBL" id="LXQA010339762">
    <property type="protein sequence ID" value="MCI45116.1"/>
    <property type="molecule type" value="Genomic_DNA"/>
</dbReference>
<reference evidence="2 3" key="1">
    <citation type="journal article" date="2018" name="Front. Plant Sci.">
        <title>Red Clover (Trifolium pratense) and Zigzag Clover (T. medium) - A Picture of Genomic Similarities and Differences.</title>
        <authorList>
            <person name="Dluhosova J."/>
            <person name="Istvanek J."/>
            <person name="Nedelnik J."/>
            <person name="Repkova J."/>
        </authorList>
    </citation>
    <scope>NUCLEOTIDE SEQUENCE [LARGE SCALE GENOMIC DNA]</scope>
    <source>
        <strain evidence="3">cv. 10/8</strain>
        <tissue evidence="2">Leaf</tissue>
    </source>
</reference>
<dbReference type="CDD" id="cd06222">
    <property type="entry name" value="RNase_H_like"/>
    <property type="match status" value="1"/>
</dbReference>
<comment type="caution">
    <text evidence="2">The sequence shown here is derived from an EMBL/GenBank/DDBJ whole genome shotgun (WGS) entry which is preliminary data.</text>
</comment>
<dbReference type="InterPro" id="IPR012337">
    <property type="entry name" value="RNaseH-like_sf"/>
</dbReference>
<evidence type="ECO:0000313" key="3">
    <source>
        <dbReference type="Proteomes" id="UP000265520"/>
    </source>
</evidence>
<dbReference type="GO" id="GO:0004523">
    <property type="term" value="F:RNA-DNA hybrid ribonuclease activity"/>
    <property type="evidence" value="ECO:0007669"/>
    <property type="project" value="InterPro"/>
</dbReference>
<dbReference type="Gene3D" id="3.30.420.10">
    <property type="entry name" value="Ribonuclease H-like superfamily/Ribonuclease H"/>
    <property type="match status" value="1"/>
</dbReference>
<evidence type="ECO:0000259" key="1">
    <source>
        <dbReference type="Pfam" id="PF13456"/>
    </source>
</evidence>
<dbReference type="GO" id="GO:0003676">
    <property type="term" value="F:nucleic acid binding"/>
    <property type="evidence" value="ECO:0007669"/>
    <property type="project" value="InterPro"/>
</dbReference>
<proteinExistence type="predicted"/>
<feature type="non-terminal residue" evidence="2">
    <location>
        <position position="91"/>
    </location>
</feature>
<feature type="domain" description="RNase H type-1" evidence="1">
    <location>
        <begin position="2"/>
        <end position="76"/>
    </location>
</feature>
<dbReference type="InterPro" id="IPR002156">
    <property type="entry name" value="RNaseH_domain"/>
</dbReference>
<dbReference type="PANTHER" id="PTHR34023">
    <property type="entry name" value="RNASE H DOMAIN-CONTAINING PROTEIN"/>
    <property type="match status" value="1"/>
</dbReference>
<evidence type="ECO:0000313" key="2">
    <source>
        <dbReference type="EMBL" id="MCI45116.1"/>
    </source>
</evidence>
<dbReference type="InterPro" id="IPR036397">
    <property type="entry name" value="RNaseH_sf"/>
</dbReference>